<organism evidence="4">
    <name type="scientific">Amblyomma maculatum</name>
    <name type="common">Gulf Coast tick</name>
    <dbReference type="NCBI Taxonomy" id="34609"/>
    <lineage>
        <taxon>Eukaryota</taxon>
        <taxon>Metazoa</taxon>
        <taxon>Ecdysozoa</taxon>
        <taxon>Arthropoda</taxon>
        <taxon>Chelicerata</taxon>
        <taxon>Arachnida</taxon>
        <taxon>Acari</taxon>
        <taxon>Parasitiformes</taxon>
        <taxon>Ixodida</taxon>
        <taxon>Ixodoidea</taxon>
        <taxon>Ixodidae</taxon>
        <taxon>Amblyomminae</taxon>
        <taxon>Amblyomma</taxon>
    </lineage>
</organism>
<accession>G3MR53</accession>
<dbReference type="EMBL" id="JO844354">
    <property type="protein sequence ID" value="AEO35971.1"/>
    <property type="molecule type" value="mRNA"/>
</dbReference>
<dbReference type="PANTHER" id="PTHR17357:SF0">
    <property type="entry name" value="GANGLIOSIDE GM2 ACTIVATOR"/>
    <property type="match status" value="1"/>
</dbReference>
<feature type="domain" description="MD-2-related lipid-recognition" evidence="3">
    <location>
        <begin position="25"/>
        <end position="165"/>
    </location>
</feature>
<dbReference type="PANTHER" id="PTHR17357">
    <property type="entry name" value="GM2 GANGLIOSIDE ACTIVATOR PROTEIN"/>
    <property type="match status" value="1"/>
</dbReference>
<dbReference type="InterPro" id="IPR036846">
    <property type="entry name" value="GM2-AP_sf"/>
</dbReference>
<evidence type="ECO:0000313" key="4">
    <source>
        <dbReference type="EMBL" id="AEO35971.1"/>
    </source>
</evidence>
<reference evidence="4" key="1">
    <citation type="journal article" date="2011" name="PLoS ONE">
        <title>A deep insight into the sialotranscriptome of the gulf coast tick, Amblyomma maculatum.</title>
        <authorList>
            <person name="Karim S."/>
            <person name="Singh P."/>
            <person name="Ribeiro J.M."/>
        </authorList>
    </citation>
    <scope>NUCLEOTIDE SEQUENCE</scope>
    <source>
        <tissue evidence="4">Salivary gland</tissue>
    </source>
</reference>
<dbReference type="GO" id="GO:0006689">
    <property type="term" value="P:ganglioside catabolic process"/>
    <property type="evidence" value="ECO:0007669"/>
    <property type="project" value="InterPro"/>
</dbReference>
<sequence>MIASACIVLVAIVQLVAGTTQTPPLTQCAGVENPIVEILEVTIEDAKLGKKVKVDGTVRANAEVGTNPVLLISFASSNGAELPCVEDVLPCELKLCDGTTRLEKQLNEDWNNKCPVQPGTYKAHLSFRLPKDEEAVEFFGDGTITVTLKLVDSGDLQDCVSFPVTVDLD</sequence>
<dbReference type="SUPFAM" id="SSF63707">
    <property type="entry name" value="Ganglioside M2 (gm2) activator"/>
    <property type="match status" value="1"/>
</dbReference>
<keyword evidence="1 2" id="KW-0732">Signal</keyword>
<dbReference type="AlphaFoldDB" id="G3MR53"/>
<dbReference type="GO" id="GO:0008047">
    <property type="term" value="F:enzyme activator activity"/>
    <property type="evidence" value="ECO:0007669"/>
    <property type="project" value="InterPro"/>
</dbReference>
<dbReference type="InterPro" id="IPR028996">
    <property type="entry name" value="GM2-AP"/>
</dbReference>
<dbReference type="Pfam" id="PF02221">
    <property type="entry name" value="E1_DerP2_DerF2"/>
    <property type="match status" value="1"/>
</dbReference>
<evidence type="ECO:0000256" key="1">
    <source>
        <dbReference type="ARBA" id="ARBA00022729"/>
    </source>
</evidence>
<dbReference type="GO" id="GO:0009898">
    <property type="term" value="C:cytoplasmic side of plasma membrane"/>
    <property type="evidence" value="ECO:0007669"/>
    <property type="project" value="TreeGrafter"/>
</dbReference>
<evidence type="ECO:0000256" key="2">
    <source>
        <dbReference type="SAM" id="SignalP"/>
    </source>
</evidence>
<proteinExistence type="evidence at transcript level"/>
<evidence type="ECO:0000259" key="3">
    <source>
        <dbReference type="Pfam" id="PF02221"/>
    </source>
</evidence>
<dbReference type="Gene3D" id="2.70.220.10">
    <property type="entry name" value="Ganglioside GM2 activator"/>
    <property type="match status" value="1"/>
</dbReference>
<name>G3MR53_AMBMU</name>
<feature type="chain" id="PRO_5003447313" description="MD-2-related lipid-recognition domain-containing protein" evidence="2">
    <location>
        <begin position="19"/>
        <end position="169"/>
    </location>
</feature>
<dbReference type="InterPro" id="IPR003172">
    <property type="entry name" value="ML_dom"/>
</dbReference>
<protein>
    <recommendedName>
        <fullName evidence="3">MD-2-related lipid-recognition domain-containing protein</fullName>
    </recommendedName>
</protein>
<dbReference type="GO" id="GO:0005319">
    <property type="term" value="F:lipid transporter activity"/>
    <property type="evidence" value="ECO:0007669"/>
    <property type="project" value="TreeGrafter"/>
</dbReference>
<feature type="signal peptide" evidence="2">
    <location>
        <begin position="1"/>
        <end position="18"/>
    </location>
</feature>